<feature type="region of interest" description="Disordered" evidence="5">
    <location>
        <begin position="1"/>
        <end position="33"/>
    </location>
</feature>
<dbReference type="InterPro" id="IPR050687">
    <property type="entry name" value="Dynein_IC"/>
</dbReference>
<dbReference type="EMBL" id="ASPP01019203">
    <property type="protein sequence ID" value="ETO15356.1"/>
    <property type="molecule type" value="Genomic_DNA"/>
</dbReference>
<dbReference type="GO" id="GO:0097014">
    <property type="term" value="C:ciliary plasm"/>
    <property type="evidence" value="ECO:0007669"/>
    <property type="project" value="TreeGrafter"/>
</dbReference>
<dbReference type="PANTHER" id="PTHR12442">
    <property type="entry name" value="DYNEIN INTERMEDIATE CHAIN"/>
    <property type="match status" value="1"/>
</dbReference>
<dbReference type="InterPro" id="IPR001680">
    <property type="entry name" value="WD40_rpt"/>
</dbReference>
<evidence type="ECO:0000256" key="1">
    <source>
        <dbReference type="ARBA" id="ARBA00004496"/>
    </source>
</evidence>
<proteinExistence type="predicted"/>
<sequence length="565" mass="64995">MSDSKVVQTIPTISKSVSSQTDNEKNQWTQTETSEEILRQTHPTLQFNENNLVKFLKQIQPQILHELEQTLAIELKGVFKHYYADWKDHSNSKTYVKRTIHCNKDFNSKKLTQSIEATPKSTDTISFSCNSVSINCKSNLLAVGHGVEGHQNYCSHSSSISLYNLRTLERESQRELPSCVTVLQFHPVERDILSVGLFNGCIYIYKLYQEEQGDPTEQERYKSSNSNECYHHEPITDIQWVNNYSDSNLKLVSVSLDGKILLWNVTKDKMQYPELGYRLQPNRIYFGHSLSNRTYIPELSTATAVNISITKVAFPNCQWGRFILATQGTFILFYFILQIYLYYLLFLIFFFFFFPPPSKKRGGVLSCLDTSDTTTENKDAQEDRTIKKDGIIWAAAAYRLYKNIGCAKNALQVLRKIEKYKNTNNDLDMKTKENTALTLQDIFLSQCSAEEIYPCTDIKLSYTKHIGFVTALECSPFNQNVFLSTSKDGILRVFSLLQMKPVFEIHVRFFFFWRCLFACIIVSVFAPSQTTNALCISPSIKLPVLEMQNGQLLNQLLFPALRDFT</sequence>
<dbReference type="SUPFAM" id="SSF50978">
    <property type="entry name" value="WD40 repeat-like"/>
    <property type="match status" value="1"/>
</dbReference>
<feature type="compositionally biased region" description="Polar residues" evidence="5">
    <location>
        <begin position="1"/>
        <end position="32"/>
    </location>
</feature>
<dbReference type="GO" id="GO:0045503">
    <property type="term" value="F:dynein light chain binding"/>
    <property type="evidence" value="ECO:0007669"/>
    <property type="project" value="TreeGrafter"/>
</dbReference>
<keyword evidence="6" id="KW-0812">Transmembrane</keyword>
<dbReference type="GO" id="GO:0042073">
    <property type="term" value="P:intraciliary transport"/>
    <property type="evidence" value="ECO:0007669"/>
    <property type="project" value="TreeGrafter"/>
</dbReference>
<dbReference type="SMART" id="SM00320">
    <property type="entry name" value="WD40"/>
    <property type="match status" value="3"/>
</dbReference>
<keyword evidence="6" id="KW-1133">Transmembrane helix</keyword>
<dbReference type="OrthoDB" id="366230at2759"/>
<accession>X6MNX7</accession>
<dbReference type="InterPro" id="IPR036322">
    <property type="entry name" value="WD40_repeat_dom_sf"/>
</dbReference>
<feature type="transmembrane region" description="Helical" evidence="6">
    <location>
        <begin position="505"/>
        <end position="526"/>
    </location>
</feature>
<comment type="caution">
    <text evidence="7">The sequence shown here is derived from an EMBL/GenBank/DDBJ whole genome shotgun (WGS) entry which is preliminary data.</text>
</comment>
<dbReference type="PANTHER" id="PTHR12442:SF26">
    <property type="entry name" value="CYTOPLASMIC DYNEIN 2 INTERMEDIATE CHAIN 2"/>
    <property type="match status" value="1"/>
</dbReference>
<reference evidence="7 8" key="1">
    <citation type="journal article" date="2013" name="Curr. Biol.">
        <title>The Genome of the Foraminiferan Reticulomyxa filosa.</title>
        <authorList>
            <person name="Glockner G."/>
            <person name="Hulsmann N."/>
            <person name="Schleicher M."/>
            <person name="Noegel A.A."/>
            <person name="Eichinger L."/>
            <person name="Gallinger C."/>
            <person name="Pawlowski J."/>
            <person name="Sierra R."/>
            <person name="Euteneuer U."/>
            <person name="Pillet L."/>
            <person name="Moustafa A."/>
            <person name="Platzer M."/>
            <person name="Groth M."/>
            <person name="Szafranski K."/>
            <person name="Schliwa M."/>
        </authorList>
    </citation>
    <scope>NUCLEOTIDE SEQUENCE [LARGE SCALE GENOMIC DNA]</scope>
</reference>
<feature type="transmembrane region" description="Helical" evidence="6">
    <location>
        <begin position="331"/>
        <end position="354"/>
    </location>
</feature>
<name>X6MNX7_RETFI</name>
<dbReference type="AlphaFoldDB" id="X6MNX7"/>
<protein>
    <submittedName>
        <fullName evidence="7">Uncharacterized protein</fullName>
    </submittedName>
</protein>
<dbReference type="Pfam" id="PF00400">
    <property type="entry name" value="WD40"/>
    <property type="match status" value="2"/>
</dbReference>
<keyword evidence="3" id="KW-0853">WD repeat</keyword>
<evidence type="ECO:0000256" key="5">
    <source>
        <dbReference type="SAM" id="MobiDB-lite"/>
    </source>
</evidence>
<keyword evidence="8" id="KW-1185">Reference proteome</keyword>
<dbReference type="Gene3D" id="2.130.10.10">
    <property type="entry name" value="YVTN repeat-like/Quinoprotein amine dehydrogenase"/>
    <property type="match status" value="1"/>
</dbReference>
<evidence type="ECO:0000256" key="2">
    <source>
        <dbReference type="ARBA" id="ARBA00022490"/>
    </source>
</evidence>
<evidence type="ECO:0000256" key="3">
    <source>
        <dbReference type="ARBA" id="ARBA00022574"/>
    </source>
</evidence>
<keyword evidence="4" id="KW-0677">Repeat</keyword>
<dbReference type="Proteomes" id="UP000023152">
    <property type="component" value="Unassembled WGS sequence"/>
</dbReference>
<organism evidence="7 8">
    <name type="scientific">Reticulomyxa filosa</name>
    <dbReference type="NCBI Taxonomy" id="46433"/>
    <lineage>
        <taxon>Eukaryota</taxon>
        <taxon>Sar</taxon>
        <taxon>Rhizaria</taxon>
        <taxon>Retaria</taxon>
        <taxon>Foraminifera</taxon>
        <taxon>Monothalamids</taxon>
        <taxon>Reticulomyxidae</taxon>
        <taxon>Reticulomyxa</taxon>
    </lineage>
</organism>
<evidence type="ECO:0000256" key="6">
    <source>
        <dbReference type="SAM" id="Phobius"/>
    </source>
</evidence>
<dbReference type="InterPro" id="IPR015943">
    <property type="entry name" value="WD40/YVTN_repeat-like_dom_sf"/>
</dbReference>
<gene>
    <name evidence="7" type="ORF">RFI_22008</name>
</gene>
<evidence type="ECO:0000313" key="8">
    <source>
        <dbReference type="Proteomes" id="UP000023152"/>
    </source>
</evidence>
<keyword evidence="6" id="KW-0472">Membrane</keyword>
<evidence type="ECO:0000313" key="7">
    <source>
        <dbReference type="EMBL" id="ETO15356.1"/>
    </source>
</evidence>
<dbReference type="GO" id="GO:0045504">
    <property type="term" value="F:dynein heavy chain binding"/>
    <property type="evidence" value="ECO:0007669"/>
    <property type="project" value="TreeGrafter"/>
</dbReference>
<evidence type="ECO:0000256" key="4">
    <source>
        <dbReference type="ARBA" id="ARBA00022737"/>
    </source>
</evidence>
<comment type="subcellular location">
    <subcellularLocation>
        <location evidence="1">Cytoplasm</location>
    </subcellularLocation>
</comment>
<keyword evidence="2" id="KW-0963">Cytoplasm</keyword>
<dbReference type="GO" id="GO:0005868">
    <property type="term" value="C:cytoplasmic dynein complex"/>
    <property type="evidence" value="ECO:0007669"/>
    <property type="project" value="TreeGrafter"/>
</dbReference>